<dbReference type="InterPro" id="IPR045107">
    <property type="entry name" value="SAC3/GANP/THP3"/>
</dbReference>
<dbReference type="Proteomes" id="UP000324022">
    <property type="component" value="Unassembled WGS sequence"/>
</dbReference>
<proteinExistence type="predicted"/>
<feature type="compositionally biased region" description="Basic and acidic residues" evidence="1">
    <location>
        <begin position="105"/>
        <end position="116"/>
    </location>
</feature>
<feature type="domain" description="PCI" evidence="2">
    <location>
        <begin position="281"/>
        <end position="453"/>
    </location>
</feature>
<evidence type="ECO:0000256" key="1">
    <source>
        <dbReference type="SAM" id="MobiDB-lite"/>
    </source>
</evidence>
<dbReference type="Gene3D" id="1.25.40.990">
    <property type="match status" value="1"/>
</dbReference>
<dbReference type="EMBL" id="OOIN01000034">
    <property type="protein sequence ID" value="SPO30660.1"/>
    <property type="molecule type" value="Genomic_DNA"/>
</dbReference>
<dbReference type="GO" id="GO:0005634">
    <property type="term" value="C:nucleus"/>
    <property type="evidence" value="ECO:0007669"/>
    <property type="project" value="TreeGrafter"/>
</dbReference>
<name>A0A5C3EKQ4_9BASI</name>
<keyword evidence="4" id="KW-1185">Reference proteome</keyword>
<evidence type="ECO:0000313" key="3">
    <source>
        <dbReference type="EMBL" id="SPO30660.1"/>
    </source>
</evidence>
<dbReference type="PANTHER" id="PTHR12436:SF4">
    <property type="entry name" value="LEUKOCYTE RECEPTOR CLUSTER MEMBER 8"/>
    <property type="match status" value="1"/>
</dbReference>
<dbReference type="PROSITE" id="PS50250">
    <property type="entry name" value="PCI"/>
    <property type="match status" value="1"/>
</dbReference>
<feature type="region of interest" description="Disordered" evidence="1">
    <location>
        <begin position="71"/>
        <end position="116"/>
    </location>
</feature>
<reference evidence="3 4" key="1">
    <citation type="submission" date="2018-03" db="EMBL/GenBank/DDBJ databases">
        <authorList>
            <person name="Guldener U."/>
        </authorList>
    </citation>
    <scope>NUCLEOTIDE SEQUENCE [LARGE SCALE GENOMIC DNA]</scope>
    <source>
        <strain evidence="3 4">NBRC100155</strain>
    </source>
</reference>
<gene>
    <name evidence="3" type="ORF">UTRI_05277</name>
</gene>
<dbReference type="InterPro" id="IPR005062">
    <property type="entry name" value="SAC3/GANP/THP3_conserved"/>
</dbReference>
<dbReference type="OrthoDB" id="199574at2759"/>
<dbReference type="InterPro" id="IPR000717">
    <property type="entry name" value="PCI_dom"/>
</dbReference>
<feature type="compositionally biased region" description="Low complexity" evidence="1">
    <location>
        <begin position="138"/>
        <end position="149"/>
    </location>
</feature>
<feature type="compositionally biased region" description="Low complexity" evidence="1">
    <location>
        <begin position="78"/>
        <end position="90"/>
    </location>
</feature>
<dbReference type="FunFam" id="1.25.40.990:FF:000006">
    <property type="entry name" value="Putative SAC3/GANP domain protein"/>
    <property type="match status" value="1"/>
</dbReference>
<protein>
    <submittedName>
        <fullName evidence="3">Related to THP3 homolog C2A9.11c</fullName>
    </submittedName>
</protein>
<organism evidence="3 4">
    <name type="scientific">Ustilago trichophora</name>
    <dbReference type="NCBI Taxonomy" id="86804"/>
    <lineage>
        <taxon>Eukaryota</taxon>
        <taxon>Fungi</taxon>
        <taxon>Dikarya</taxon>
        <taxon>Basidiomycota</taxon>
        <taxon>Ustilaginomycotina</taxon>
        <taxon>Ustilaginomycetes</taxon>
        <taxon>Ustilaginales</taxon>
        <taxon>Ustilaginaceae</taxon>
        <taxon>Ustilago</taxon>
    </lineage>
</organism>
<dbReference type="Pfam" id="PF03399">
    <property type="entry name" value="SAC3_GANP"/>
    <property type="match status" value="2"/>
</dbReference>
<feature type="region of interest" description="Disordered" evidence="1">
    <location>
        <begin position="134"/>
        <end position="164"/>
    </location>
</feature>
<sequence length="493" mass="54847">MSSQTEWPQSLKDFANRAFAACTDTNRKAVSEELRALIFDSFQNGTIHTTDWANASLKSLARPSTAASKKSLLKKRAAPSSSASTSLSASDLEEQARKEKRAKRFEREQEEFRRQEDEMLETAIASTSLASRFGGGAAAPSAGQPAWPGVPSKAAARTNGSLNGKSKYSAPISGPQFTDPEVADPNVIDWDEHTVVGTSSKLEKPYLRLTSAPDPKTVRPLSTLVQTLELLKKKWRTENNYSYICDQFKSMRQDLTVQRIKNEFTVKVYEIHARIALEMGDLGEYNQCQSQLRGLYAYGIKGSAMEFLAYRILYLLHTKNRRDVNALMAELTEEHKSEPAVAHALQVRAALVTGNYHSFFQLYTDAPNMNAYIMDHFVERERINALLIMSKCYRPSIALTFISEELAFQDVAEADQFLTTNGAAVYIEPTPAELAALLGPPTNGKKKKSKTIPTLPLEKREWDAKAAMQPLTDAIQKFRKVDVSITQSSLSGK</sequence>
<dbReference type="PANTHER" id="PTHR12436">
    <property type="entry name" value="80 KDA MCM3-ASSOCIATED PROTEIN"/>
    <property type="match status" value="1"/>
</dbReference>
<evidence type="ECO:0000313" key="4">
    <source>
        <dbReference type="Proteomes" id="UP000324022"/>
    </source>
</evidence>
<accession>A0A5C3EKQ4</accession>
<evidence type="ECO:0000259" key="2">
    <source>
        <dbReference type="PROSITE" id="PS50250"/>
    </source>
</evidence>
<dbReference type="AlphaFoldDB" id="A0A5C3EKQ4"/>